<evidence type="ECO:0000256" key="4">
    <source>
        <dbReference type="SAM" id="MobiDB-lite"/>
    </source>
</evidence>
<proteinExistence type="predicted"/>
<dbReference type="InterPro" id="IPR052435">
    <property type="entry name" value="YY1-Transcr_Regul"/>
</dbReference>
<feature type="compositionally biased region" description="Polar residues" evidence="4">
    <location>
        <begin position="870"/>
        <end position="882"/>
    </location>
</feature>
<reference evidence="5" key="1">
    <citation type="submission" date="2021-12" db="EMBL/GenBank/DDBJ databases">
        <authorList>
            <person name="King R."/>
        </authorList>
    </citation>
    <scope>NUCLEOTIDE SEQUENCE</scope>
</reference>
<sequence length="1027" mass="117786">MPEETVDDELSNIGNGILSDHSQNVMNNGWDGKQEPLSDEERPLKICENLSVERRNSFNSISIGKSEPMDEDPLACTEGTGEMEQPDNNMQESNENEALKQNHQVIIRPLNNVVRIAVEEQVMCVQPPPAAAQVPPPLLLQIQSAPNPITVTLQNEKVILPEQVLILQQHLRQHIQIATSNFLQLFINPLHWAKAPTYKEYLETLLKMVNENPSSVVNVCNLHQAVELVHKWEESVSKDTPENTAMVEFIQKEAERWRRNTAYNKLYVGEFHETFNKVVANSPVFLYPYLLPPMPYAADSKRRFSYLRSEDELIAIGLDQFWKYVDSNPDIFRRPPRSHPRHRWGLVATAELVVRYMFPWLSPRTLVQHVMVARRQADKDNPIYKYFNTNEITPVKHKLLPYNPKLTLYEQPENEMPRCWLRYLSKTSKRFKVHLRRRQHVLGQTPTGVEISMGALAIPLPKEPLPIDFTKEIRTCRTKKTTNEPEKPVLMDKFDVDIQKKDTQPPLNFFQLVQTNNGPALVPLVIQSDPNTSNITLVARPNTSVDNLNVPKTIEQTNTVNCNNAPITSAIETNIIKQVPEKSTKNIKAANVEHHCCCCIILKRITKTKQTVITDFFRNKDNVSVNKTKCQCNESRYPTVTKKLKLLILRYKSKYKCIYEEIQRRLGVKKTRNEDEMGCLEGTADSCSGEDLADVSAFQQKLTIRGQIAKNIQIKSRINTLFSRFDVDADDPIKLALELDQTFNIEMVDVFKEFCGFLNPEQADKINRFRDYFIHNCVQGLMEKIEEQVKDKITKESLLRQISAFFSSNQWTPCSMCSALLILQRAHPELARYTFALFPHASRKQSCIIEPKKTDVTQPAPLQIEPLVANRSNNITNDNQMLVDNESDNRTSGPEENGENGPTDQSTDSSSAIIKTEVPMSAEVDTPEITISKTEIQYSDSDTSTMIVTEDELVKSEPSEWKRDEDKLILEMLKQHLTPEERKEKTILEIIDEKQIVEILNQSLLDKSYDDIKERMLNILKILVLES</sequence>
<dbReference type="GO" id="GO:0006355">
    <property type="term" value="P:regulation of DNA-templated transcription"/>
    <property type="evidence" value="ECO:0007669"/>
    <property type="project" value="TreeGrafter"/>
</dbReference>
<evidence type="ECO:0000313" key="5">
    <source>
        <dbReference type="EMBL" id="CAG9795571.1"/>
    </source>
</evidence>
<keyword evidence="6" id="KW-1185">Reference proteome</keyword>
<evidence type="ECO:0000256" key="1">
    <source>
        <dbReference type="ARBA" id="ARBA00023015"/>
    </source>
</evidence>
<dbReference type="EMBL" id="OU893339">
    <property type="protein sequence ID" value="CAG9795571.1"/>
    <property type="molecule type" value="Genomic_DNA"/>
</dbReference>
<feature type="compositionally biased region" description="Polar residues" evidence="4">
    <location>
        <begin position="890"/>
        <end position="911"/>
    </location>
</feature>
<keyword evidence="2" id="KW-0804">Transcription</keyword>
<gene>
    <name evidence="5" type="ORF">DIATSA_LOCUS12823</name>
</gene>
<protein>
    <submittedName>
        <fullName evidence="5">Uncharacterized protein</fullName>
    </submittedName>
</protein>
<evidence type="ECO:0000256" key="3">
    <source>
        <dbReference type="ARBA" id="ARBA00023242"/>
    </source>
</evidence>
<dbReference type="Proteomes" id="UP001153714">
    <property type="component" value="Chromosome 8"/>
</dbReference>
<accession>A0A9N9REY2</accession>
<dbReference type="OrthoDB" id="6257037at2759"/>
<feature type="region of interest" description="Disordered" evidence="4">
    <location>
        <begin position="1"/>
        <end position="39"/>
    </location>
</feature>
<dbReference type="PANTHER" id="PTHR16088">
    <property type="entry name" value="YY1 ASSOCIATED PROTEIN-RELATED"/>
    <property type="match status" value="1"/>
</dbReference>
<dbReference type="AlphaFoldDB" id="A0A9N9REY2"/>
<reference evidence="5" key="2">
    <citation type="submission" date="2022-10" db="EMBL/GenBank/DDBJ databases">
        <authorList>
            <consortium name="ENA_rothamsted_submissions"/>
            <consortium name="culmorum"/>
            <person name="King R."/>
        </authorList>
    </citation>
    <scope>NUCLEOTIDE SEQUENCE</scope>
</reference>
<feature type="region of interest" description="Disordered" evidence="4">
    <location>
        <begin position="62"/>
        <end position="95"/>
    </location>
</feature>
<evidence type="ECO:0000256" key="2">
    <source>
        <dbReference type="ARBA" id="ARBA00023163"/>
    </source>
</evidence>
<keyword evidence="3" id="KW-0539">Nucleus</keyword>
<feature type="region of interest" description="Disordered" evidence="4">
    <location>
        <begin position="869"/>
        <end position="911"/>
    </location>
</feature>
<evidence type="ECO:0000313" key="6">
    <source>
        <dbReference type="Proteomes" id="UP001153714"/>
    </source>
</evidence>
<keyword evidence="1" id="KW-0805">Transcription regulation</keyword>
<dbReference type="GO" id="GO:0005634">
    <property type="term" value="C:nucleus"/>
    <property type="evidence" value="ECO:0007669"/>
    <property type="project" value="TreeGrafter"/>
</dbReference>
<name>A0A9N9REY2_9NEOP</name>
<organism evidence="5 6">
    <name type="scientific">Diatraea saccharalis</name>
    <name type="common">sugarcane borer</name>
    <dbReference type="NCBI Taxonomy" id="40085"/>
    <lineage>
        <taxon>Eukaryota</taxon>
        <taxon>Metazoa</taxon>
        <taxon>Ecdysozoa</taxon>
        <taxon>Arthropoda</taxon>
        <taxon>Hexapoda</taxon>
        <taxon>Insecta</taxon>
        <taxon>Pterygota</taxon>
        <taxon>Neoptera</taxon>
        <taxon>Endopterygota</taxon>
        <taxon>Lepidoptera</taxon>
        <taxon>Glossata</taxon>
        <taxon>Ditrysia</taxon>
        <taxon>Pyraloidea</taxon>
        <taxon>Crambidae</taxon>
        <taxon>Crambinae</taxon>
        <taxon>Diatraea</taxon>
    </lineage>
</organism>
<feature type="compositionally biased region" description="Acidic residues" evidence="4">
    <location>
        <begin position="1"/>
        <end position="10"/>
    </location>
</feature>
<dbReference type="GO" id="GO:0003712">
    <property type="term" value="F:transcription coregulator activity"/>
    <property type="evidence" value="ECO:0007669"/>
    <property type="project" value="TreeGrafter"/>
</dbReference>
<dbReference type="PANTHER" id="PTHR16088:SF3">
    <property type="entry name" value="GON-4-LIKE PROTEIN"/>
    <property type="match status" value="1"/>
</dbReference>